<keyword evidence="1" id="KW-0479">Metal-binding</keyword>
<proteinExistence type="predicted"/>
<sequence>MEWQSKFQERILIRGYNYYLSGAVEDLKVYDDHIESIVEGTEEYEVVIDIENDEVISMYCSCPYAQDGHLCKHMAATLYEYTQEECEAEEYQDEYYDDYDYENVDIYDEVYGYRNSQTVDDITLNLLKEATDIEKLRFLALEVLKRDPSYKSMYKDVLETSLIELSQTSYMNDARKLIRNPDKEQELNEYIHRMISLYIDHNELENGTVFLQWLIDTMAYETNCSFDFLSQEIKHFLEKLEKNHKENMLIYLLNRVEKRDEIMDIIVQSFNNMEYVDVFRNEMNLWTKEIEYNIYPALKQRAVNFVSLFLKLAYEKGLNEQILDAMIQNHQNLDCIKHWQIKRFMDKEQYAKARELLEESLKTCQEYGPRKRYKLLYKELLINQKDIETLKVFLRELIKSYRDIETYRELKNLYSKEEFREVRFEIFSEFSYDDFLLKLYVEEQNWKSLLKNLSMRSDLNFLNMYEKQIPQEFEADIVQVYKEILEKNAQLAANRNMYKEWANTMIHMMEYDTGSQVVREMLYHWSRLYSSRRAMQEELQVVYRALSDE</sequence>
<protein>
    <submittedName>
        <fullName evidence="3">SWIM zinc finger family protein</fullName>
    </submittedName>
</protein>
<evidence type="ECO:0000256" key="1">
    <source>
        <dbReference type="PROSITE-ProRule" id="PRU00325"/>
    </source>
</evidence>
<feature type="domain" description="SWIM-type" evidence="2">
    <location>
        <begin position="44"/>
        <end position="82"/>
    </location>
</feature>
<dbReference type="Proteomes" id="UP001220658">
    <property type="component" value="Unassembled WGS sequence"/>
</dbReference>
<keyword evidence="1" id="KW-0863">Zinc-finger</keyword>
<name>A0AAW6FUU3_9FIRM</name>
<dbReference type="EMBL" id="JAQNCK010000035">
    <property type="protein sequence ID" value="MDC0829094.1"/>
    <property type="molecule type" value="Genomic_DNA"/>
</dbReference>
<dbReference type="GO" id="GO:0008270">
    <property type="term" value="F:zinc ion binding"/>
    <property type="evidence" value="ECO:0007669"/>
    <property type="project" value="UniProtKB-KW"/>
</dbReference>
<dbReference type="Pfam" id="PF04434">
    <property type="entry name" value="SWIM"/>
    <property type="match status" value="1"/>
</dbReference>
<dbReference type="InterPro" id="IPR007527">
    <property type="entry name" value="Znf_SWIM"/>
</dbReference>
<dbReference type="RefSeq" id="WP_195191197.1">
    <property type="nucleotide sequence ID" value="NZ_JADMUL010000012.1"/>
</dbReference>
<reference evidence="3" key="1">
    <citation type="submission" date="2023-01" db="EMBL/GenBank/DDBJ databases">
        <title>Human gut microbiome strain richness.</title>
        <authorList>
            <person name="Chen-Liaw A."/>
        </authorList>
    </citation>
    <scope>NUCLEOTIDE SEQUENCE</scope>
    <source>
        <strain evidence="3">D55st1_G4_D55t1_190419</strain>
    </source>
</reference>
<dbReference type="PROSITE" id="PS50966">
    <property type="entry name" value="ZF_SWIM"/>
    <property type="match status" value="1"/>
</dbReference>
<evidence type="ECO:0000313" key="4">
    <source>
        <dbReference type="Proteomes" id="UP001220658"/>
    </source>
</evidence>
<comment type="caution">
    <text evidence="3">The sequence shown here is derived from an EMBL/GenBank/DDBJ whole genome shotgun (WGS) entry which is preliminary data.</text>
</comment>
<evidence type="ECO:0000259" key="2">
    <source>
        <dbReference type="PROSITE" id="PS50966"/>
    </source>
</evidence>
<organism evidence="3 4">
    <name type="scientific">Faecalitalea cylindroides</name>
    <dbReference type="NCBI Taxonomy" id="39483"/>
    <lineage>
        <taxon>Bacteria</taxon>
        <taxon>Bacillati</taxon>
        <taxon>Bacillota</taxon>
        <taxon>Erysipelotrichia</taxon>
        <taxon>Erysipelotrichales</taxon>
        <taxon>Erysipelotrichaceae</taxon>
        <taxon>Faecalitalea</taxon>
    </lineage>
</organism>
<accession>A0AAW6FUU3</accession>
<dbReference type="AlphaFoldDB" id="A0AAW6FUU3"/>
<keyword evidence="1" id="KW-0862">Zinc</keyword>
<gene>
    <name evidence="3" type="ORF">POG00_10325</name>
</gene>
<evidence type="ECO:0000313" key="3">
    <source>
        <dbReference type="EMBL" id="MDC0829094.1"/>
    </source>
</evidence>